<dbReference type="AlphaFoldDB" id="A0AAV7WAX9"/>
<proteinExistence type="predicted"/>
<accession>A0AAV7WAX9</accession>
<evidence type="ECO:0000313" key="2">
    <source>
        <dbReference type="Proteomes" id="UP001066276"/>
    </source>
</evidence>
<name>A0AAV7WAX9_PLEWA</name>
<gene>
    <name evidence="1" type="ORF">NDU88_005233</name>
</gene>
<evidence type="ECO:0000313" key="1">
    <source>
        <dbReference type="EMBL" id="KAJ1209861.1"/>
    </source>
</evidence>
<dbReference type="Proteomes" id="UP001066276">
    <property type="component" value="Chromosome 1_2"/>
</dbReference>
<dbReference type="EMBL" id="JANPWB010000002">
    <property type="protein sequence ID" value="KAJ1209861.1"/>
    <property type="molecule type" value="Genomic_DNA"/>
</dbReference>
<organism evidence="1 2">
    <name type="scientific">Pleurodeles waltl</name>
    <name type="common">Iberian ribbed newt</name>
    <dbReference type="NCBI Taxonomy" id="8319"/>
    <lineage>
        <taxon>Eukaryota</taxon>
        <taxon>Metazoa</taxon>
        <taxon>Chordata</taxon>
        <taxon>Craniata</taxon>
        <taxon>Vertebrata</taxon>
        <taxon>Euteleostomi</taxon>
        <taxon>Amphibia</taxon>
        <taxon>Batrachia</taxon>
        <taxon>Caudata</taxon>
        <taxon>Salamandroidea</taxon>
        <taxon>Salamandridae</taxon>
        <taxon>Pleurodelinae</taxon>
        <taxon>Pleurodeles</taxon>
    </lineage>
</organism>
<reference evidence="1" key="1">
    <citation type="journal article" date="2022" name="bioRxiv">
        <title>Sequencing and chromosome-scale assembly of the giantPleurodeles waltlgenome.</title>
        <authorList>
            <person name="Brown T."/>
            <person name="Elewa A."/>
            <person name="Iarovenko S."/>
            <person name="Subramanian E."/>
            <person name="Araus A.J."/>
            <person name="Petzold A."/>
            <person name="Susuki M."/>
            <person name="Suzuki K.-i.T."/>
            <person name="Hayashi T."/>
            <person name="Toyoda A."/>
            <person name="Oliveira C."/>
            <person name="Osipova E."/>
            <person name="Leigh N.D."/>
            <person name="Simon A."/>
            <person name="Yun M.H."/>
        </authorList>
    </citation>
    <scope>NUCLEOTIDE SEQUENCE</scope>
    <source>
        <strain evidence="1">20211129_DDA</strain>
        <tissue evidence="1">Liver</tissue>
    </source>
</reference>
<sequence>MAGVTGSYLRASHVVPRVVPDVEGLRMRHDTHSRQILQVLADGKSKSKSQGYIGQAFLDLRDDQALGAATPVVPEGMSDTLNKILVAIENSKLTLQRDIGKVAAKLGLMHADHQKLSDKVRDVESTITDIPSDVETSSIPFSG</sequence>
<comment type="caution">
    <text evidence="1">The sequence shown here is derived from an EMBL/GenBank/DDBJ whole genome shotgun (WGS) entry which is preliminary data.</text>
</comment>
<keyword evidence="2" id="KW-1185">Reference proteome</keyword>
<protein>
    <submittedName>
        <fullName evidence="1">Uncharacterized protein</fullName>
    </submittedName>
</protein>